<sequence length="231" mass="24833">MQRVSLMHPKPEVSTWPIPQHEIVKKLVHSIGGSSPSPTTAASSDFVQLKVVESWSFTKRFQSIRVGRASSGNLSKGVLADRPKAEISPATEVATSKPVSGPVGFIDSAIEVVDLEPISSSVAPLPGKLSWINSIGSGMWLRGRTPRINWEEGRLIKAFDFVLETIKISFITISRLVVVVVGIPTRPPECLLGSGQSQKPIGGLLSSEGSLWYSPNQRPGPGAFTSSLNPR</sequence>
<accession>A0AAE1TA37</accession>
<keyword evidence="3" id="KW-1185">Reference proteome</keyword>
<evidence type="ECO:0000313" key="3">
    <source>
        <dbReference type="Proteomes" id="UP001289374"/>
    </source>
</evidence>
<reference evidence="2" key="2">
    <citation type="journal article" date="2024" name="Plant">
        <title>Genomic evolution and insights into agronomic trait innovations of Sesamum species.</title>
        <authorList>
            <person name="Miao H."/>
            <person name="Wang L."/>
            <person name="Qu L."/>
            <person name="Liu H."/>
            <person name="Sun Y."/>
            <person name="Le M."/>
            <person name="Wang Q."/>
            <person name="Wei S."/>
            <person name="Zheng Y."/>
            <person name="Lin W."/>
            <person name="Duan Y."/>
            <person name="Cao H."/>
            <person name="Xiong S."/>
            <person name="Wang X."/>
            <person name="Wei L."/>
            <person name="Li C."/>
            <person name="Ma Q."/>
            <person name="Ju M."/>
            <person name="Zhao R."/>
            <person name="Li G."/>
            <person name="Mu C."/>
            <person name="Tian Q."/>
            <person name="Mei H."/>
            <person name="Zhang T."/>
            <person name="Gao T."/>
            <person name="Zhang H."/>
        </authorList>
    </citation>
    <scope>NUCLEOTIDE SEQUENCE</scope>
    <source>
        <strain evidence="2">K16</strain>
    </source>
</reference>
<dbReference type="AlphaFoldDB" id="A0AAE1TA37"/>
<gene>
    <name evidence="2" type="ORF">Sango_3057300</name>
</gene>
<feature type="region of interest" description="Disordered" evidence="1">
    <location>
        <begin position="211"/>
        <end position="231"/>
    </location>
</feature>
<proteinExistence type="predicted"/>
<dbReference type="Proteomes" id="UP001289374">
    <property type="component" value="Unassembled WGS sequence"/>
</dbReference>
<protein>
    <submittedName>
        <fullName evidence="2">Uncharacterized protein</fullName>
    </submittedName>
</protein>
<evidence type="ECO:0000313" key="2">
    <source>
        <dbReference type="EMBL" id="KAK4384477.1"/>
    </source>
</evidence>
<dbReference type="EMBL" id="JACGWL010000110">
    <property type="protein sequence ID" value="KAK4384477.1"/>
    <property type="molecule type" value="Genomic_DNA"/>
</dbReference>
<comment type="caution">
    <text evidence="2">The sequence shown here is derived from an EMBL/GenBank/DDBJ whole genome shotgun (WGS) entry which is preliminary data.</text>
</comment>
<organism evidence="2 3">
    <name type="scientific">Sesamum angolense</name>
    <dbReference type="NCBI Taxonomy" id="2727404"/>
    <lineage>
        <taxon>Eukaryota</taxon>
        <taxon>Viridiplantae</taxon>
        <taxon>Streptophyta</taxon>
        <taxon>Embryophyta</taxon>
        <taxon>Tracheophyta</taxon>
        <taxon>Spermatophyta</taxon>
        <taxon>Magnoliopsida</taxon>
        <taxon>eudicotyledons</taxon>
        <taxon>Gunneridae</taxon>
        <taxon>Pentapetalae</taxon>
        <taxon>asterids</taxon>
        <taxon>lamiids</taxon>
        <taxon>Lamiales</taxon>
        <taxon>Pedaliaceae</taxon>
        <taxon>Sesamum</taxon>
    </lineage>
</organism>
<reference evidence="2" key="1">
    <citation type="submission" date="2020-06" db="EMBL/GenBank/DDBJ databases">
        <authorList>
            <person name="Li T."/>
            <person name="Hu X."/>
            <person name="Zhang T."/>
            <person name="Song X."/>
            <person name="Zhang H."/>
            <person name="Dai N."/>
            <person name="Sheng W."/>
            <person name="Hou X."/>
            <person name="Wei L."/>
        </authorList>
    </citation>
    <scope>NUCLEOTIDE SEQUENCE</scope>
    <source>
        <strain evidence="2">K16</strain>
        <tissue evidence="2">Leaf</tissue>
    </source>
</reference>
<name>A0AAE1TA37_9LAMI</name>
<evidence type="ECO:0000256" key="1">
    <source>
        <dbReference type="SAM" id="MobiDB-lite"/>
    </source>
</evidence>